<organism evidence="6 7">
    <name type="scientific">Carpinus fangiana</name>
    <dbReference type="NCBI Taxonomy" id="176857"/>
    <lineage>
        <taxon>Eukaryota</taxon>
        <taxon>Viridiplantae</taxon>
        <taxon>Streptophyta</taxon>
        <taxon>Embryophyta</taxon>
        <taxon>Tracheophyta</taxon>
        <taxon>Spermatophyta</taxon>
        <taxon>Magnoliopsida</taxon>
        <taxon>eudicotyledons</taxon>
        <taxon>Gunneridae</taxon>
        <taxon>Pentapetalae</taxon>
        <taxon>rosids</taxon>
        <taxon>fabids</taxon>
        <taxon>Fagales</taxon>
        <taxon>Betulaceae</taxon>
        <taxon>Carpinus</taxon>
    </lineage>
</organism>
<feature type="signal peptide" evidence="4">
    <location>
        <begin position="1"/>
        <end position="24"/>
    </location>
</feature>
<dbReference type="SMART" id="SM00856">
    <property type="entry name" value="PMEI"/>
    <property type="match status" value="1"/>
</dbReference>
<name>A0A5N6R644_9ROSI</name>
<dbReference type="InterPro" id="IPR006501">
    <property type="entry name" value="Pectinesterase_inhib_dom"/>
</dbReference>
<reference evidence="6 7" key="1">
    <citation type="submission" date="2019-06" db="EMBL/GenBank/DDBJ databases">
        <title>A chromosomal-level reference genome of Carpinus fangiana (Coryloideae, Betulaceae).</title>
        <authorList>
            <person name="Yang X."/>
            <person name="Wang Z."/>
            <person name="Zhang L."/>
            <person name="Hao G."/>
            <person name="Liu J."/>
            <person name="Yang Y."/>
        </authorList>
    </citation>
    <scope>NUCLEOTIDE SEQUENCE [LARGE SCALE GENOMIC DNA]</scope>
    <source>
        <strain evidence="6">Cfa_2016G</strain>
        <tissue evidence="6">Leaf</tissue>
    </source>
</reference>
<feature type="chain" id="PRO_5024405076" description="Pectinesterase inhibitor domain-containing protein" evidence="4">
    <location>
        <begin position="25"/>
        <end position="173"/>
    </location>
</feature>
<sequence>MAFTCKFVIVLAAIFMGLIAYVSGDARIINNVCRKTTVASYCHKCFGMYRRSSHEDVKALGRTSIDCASQQSLNTMELEGKFVVNVTNYAVKNAYVDCSLKLYFGDHKITTALQSWQNARYADAGNQMLAALQAVRDCRAALQKFNPSPALVVELTTLQGFCQAADGVLKQIK</sequence>
<dbReference type="PANTHER" id="PTHR36710:SF18">
    <property type="entry name" value="PECTINESTERASE INHIBITOR 5-RELATED"/>
    <property type="match status" value="1"/>
</dbReference>
<dbReference type="Proteomes" id="UP000327013">
    <property type="component" value="Chromosome 5"/>
</dbReference>
<evidence type="ECO:0000256" key="2">
    <source>
        <dbReference type="ARBA" id="ARBA00023157"/>
    </source>
</evidence>
<dbReference type="Pfam" id="PF04043">
    <property type="entry name" value="PMEI"/>
    <property type="match status" value="1"/>
</dbReference>
<evidence type="ECO:0000313" key="6">
    <source>
        <dbReference type="EMBL" id="KAE8056101.1"/>
    </source>
</evidence>
<protein>
    <recommendedName>
        <fullName evidence="5">Pectinesterase inhibitor domain-containing protein</fullName>
    </recommendedName>
</protein>
<proteinExistence type="inferred from homology"/>
<dbReference type="SUPFAM" id="SSF101148">
    <property type="entry name" value="Plant invertase/pectin methylesterase inhibitor"/>
    <property type="match status" value="1"/>
</dbReference>
<dbReference type="InterPro" id="IPR052421">
    <property type="entry name" value="PCW_Enzyme_Inhibitor"/>
</dbReference>
<keyword evidence="2" id="KW-1015">Disulfide bond</keyword>
<keyword evidence="7" id="KW-1185">Reference proteome</keyword>
<evidence type="ECO:0000259" key="5">
    <source>
        <dbReference type="SMART" id="SM00856"/>
    </source>
</evidence>
<comment type="similarity">
    <text evidence="3">Belongs to the PMEI family.</text>
</comment>
<dbReference type="NCBIfam" id="TIGR01614">
    <property type="entry name" value="PME_inhib"/>
    <property type="match status" value="1"/>
</dbReference>
<dbReference type="Gene3D" id="1.20.140.40">
    <property type="entry name" value="Invertase/pectin methylesterase inhibitor family protein"/>
    <property type="match status" value="1"/>
</dbReference>
<evidence type="ECO:0000313" key="7">
    <source>
        <dbReference type="Proteomes" id="UP000327013"/>
    </source>
</evidence>
<evidence type="ECO:0000256" key="3">
    <source>
        <dbReference type="ARBA" id="ARBA00038471"/>
    </source>
</evidence>
<feature type="domain" description="Pectinesterase inhibitor" evidence="5">
    <location>
        <begin position="24"/>
        <end position="168"/>
    </location>
</feature>
<gene>
    <name evidence="6" type="ORF">FH972_012897</name>
</gene>
<keyword evidence="1 4" id="KW-0732">Signal</keyword>
<dbReference type="OrthoDB" id="764172at2759"/>
<accession>A0A5N6R644</accession>
<evidence type="ECO:0000256" key="4">
    <source>
        <dbReference type="SAM" id="SignalP"/>
    </source>
</evidence>
<dbReference type="PANTHER" id="PTHR36710">
    <property type="entry name" value="PECTINESTERASE INHIBITOR-LIKE"/>
    <property type="match status" value="1"/>
</dbReference>
<dbReference type="InterPro" id="IPR035513">
    <property type="entry name" value="Invertase/methylesterase_inhib"/>
</dbReference>
<dbReference type="AlphaFoldDB" id="A0A5N6R644"/>
<dbReference type="GO" id="GO:0004857">
    <property type="term" value="F:enzyme inhibitor activity"/>
    <property type="evidence" value="ECO:0007669"/>
    <property type="project" value="InterPro"/>
</dbReference>
<dbReference type="EMBL" id="CM017325">
    <property type="protein sequence ID" value="KAE8056101.1"/>
    <property type="molecule type" value="Genomic_DNA"/>
</dbReference>
<evidence type="ECO:0000256" key="1">
    <source>
        <dbReference type="ARBA" id="ARBA00022729"/>
    </source>
</evidence>